<dbReference type="Gene3D" id="3.40.50.360">
    <property type="match status" value="1"/>
</dbReference>
<name>D1Z2P3_METPS</name>
<dbReference type="KEGG" id="mpd:MCP_2893"/>
<dbReference type="OrthoDB" id="73155at2157"/>
<keyword evidence="3" id="KW-1185">Reference proteome</keyword>
<dbReference type="Pfam" id="PF12641">
    <property type="entry name" value="Flavodoxin_3"/>
    <property type="match status" value="1"/>
</dbReference>
<evidence type="ECO:0000313" key="2">
    <source>
        <dbReference type="EMBL" id="BAI62965.1"/>
    </source>
</evidence>
<dbReference type="AlphaFoldDB" id="D1Z2P3"/>
<dbReference type="Proteomes" id="UP000001882">
    <property type="component" value="Chromosome"/>
</dbReference>
<accession>D1Z2P3</accession>
<sequence length="138" mass="14320">MVSVLYYSMTGSTKKMATAIAEELGVEALDVKKAASVPQDGVLFMGSGCYGDKPGDDMAKFIAAHDFAGRKVALFGTSGAGAGREVDAMAEALKNKGATVLGTYHSKGRAFVLVNIGHPSKDELDGARKFAAEMAKLG</sequence>
<feature type="domain" description="Flavodoxin-like" evidence="1">
    <location>
        <begin position="2"/>
        <end position="135"/>
    </location>
</feature>
<dbReference type="GO" id="GO:0009055">
    <property type="term" value="F:electron transfer activity"/>
    <property type="evidence" value="ECO:0007669"/>
    <property type="project" value="InterPro"/>
</dbReference>
<dbReference type="InterPro" id="IPR001226">
    <property type="entry name" value="Flavodoxin_CS"/>
</dbReference>
<reference evidence="2 3" key="1">
    <citation type="journal article" date="2007" name="Appl. Environ. Microbiol.">
        <title>Isolation of key methanogens for global methane emission from rice paddy fields: a novel isolate affiliated with the clone cluster rice cluster I.</title>
        <authorList>
            <person name="Sakai S."/>
            <person name="Imachi H."/>
            <person name="Sekiguchi Y."/>
            <person name="Ohashi A."/>
            <person name="Harada H."/>
            <person name="Kamagata Y."/>
        </authorList>
    </citation>
    <scope>NUCLEOTIDE SEQUENCE [LARGE SCALE GENOMIC DNA]</scope>
    <source>
        <strain evidence="3">DSM 17711 / JCM 13418 / NBRC 101707 / SANAE</strain>
    </source>
</reference>
<dbReference type="SUPFAM" id="SSF52218">
    <property type="entry name" value="Flavoproteins"/>
    <property type="match status" value="1"/>
</dbReference>
<reference evidence="3" key="3">
    <citation type="journal article" date="2011" name="PLoS ONE">
        <title>Genome sequence of a mesophilic hydrogenotrophic methanogen Methanocella paludicola, the first cultivated representative of the order Methanocellales.</title>
        <authorList>
            <person name="Sakai S."/>
            <person name="Takaki Y."/>
            <person name="Shimamura S."/>
            <person name="Sekine M."/>
            <person name="Tajima T."/>
            <person name="Kosugi H."/>
            <person name="Ichikawa N."/>
            <person name="Tasumi E."/>
            <person name="Hiraki A.T."/>
            <person name="Shimizu A."/>
            <person name="Kato Y."/>
            <person name="Nishiko R."/>
            <person name="Mori K."/>
            <person name="Fujita N."/>
            <person name="Imachi H."/>
            <person name="Takai K."/>
        </authorList>
    </citation>
    <scope>NUCLEOTIDE SEQUENCE [LARGE SCALE GENOMIC DNA]</scope>
    <source>
        <strain evidence="3">DSM 17711 / JCM 13418 / NBRC 101707 / SANAE</strain>
    </source>
</reference>
<evidence type="ECO:0000313" key="3">
    <source>
        <dbReference type="Proteomes" id="UP000001882"/>
    </source>
</evidence>
<dbReference type="PROSITE" id="PS00201">
    <property type="entry name" value="FLAVODOXIN"/>
    <property type="match status" value="1"/>
</dbReference>
<reference evidence="2 3" key="2">
    <citation type="journal article" date="2008" name="Int. J. Syst. Evol. Microbiol.">
        <title>Methanocella paludicola gen. nov., sp. nov., a methane-producing archaeon, the first isolate of the lineage 'Rice Cluster I', and proposal of the new archaeal order Methanocellales ord. nov.</title>
        <authorList>
            <person name="Sakai S."/>
            <person name="Imachi H."/>
            <person name="Hanada S."/>
            <person name="Ohashi A."/>
            <person name="Harada H."/>
            <person name="Kamagata Y."/>
        </authorList>
    </citation>
    <scope>NUCLEOTIDE SEQUENCE [LARGE SCALE GENOMIC DNA]</scope>
    <source>
        <strain evidence="3">DSM 17711 / JCM 13418 / NBRC 101707 / SANAE</strain>
    </source>
</reference>
<protein>
    <submittedName>
        <fullName evidence="2">Flavodoxin</fullName>
    </submittedName>
</protein>
<organism evidence="2 3">
    <name type="scientific">Methanocella paludicola (strain DSM 17711 / JCM 13418 / NBRC 101707 / SANAE)</name>
    <dbReference type="NCBI Taxonomy" id="304371"/>
    <lineage>
        <taxon>Archaea</taxon>
        <taxon>Methanobacteriati</taxon>
        <taxon>Methanobacteriota</taxon>
        <taxon>Stenosarchaea group</taxon>
        <taxon>Methanomicrobia</taxon>
        <taxon>Methanocellales</taxon>
        <taxon>Methanocellaceae</taxon>
        <taxon>Methanocella</taxon>
    </lineage>
</organism>
<dbReference type="RefSeq" id="WP_012901635.1">
    <property type="nucleotide sequence ID" value="NC_013665.1"/>
</dbReference>
<dbReference type="InterPro" id="IPR008254">
    <property type="entry name" value="Flavodoxin/NO_synth"/>
</dbReference>
<dbReference type="eggNOG" id="arCOG00519">
    <property type="taxonomic scope" value="Archaea"/>
</dbReference>
<dbReference type="GO" id="GO:0010181">
    <property type="term" value="F:FMN binding"/>
    <property type="evidence" value="ECO:0007669"/>
    <property type="project" value="InterPro"/>
</dbReference>
<dbReference type="STRING" id="304371.MCP_2893"/>
<proteinExistence type="predicted"/>
<dbReference type="InterPro" id="IPR029039">
    <property type="entry name" value="Flavoprotein-like_sf"/>
</dbReference>
<gene>
    <name evidence="2" type="ordered locus">MCP_2893</name>
</gene>
<dbReference type="EMBL" id="AP011532">
    <property type="protein sequence ID" value="BAI62965.1"/>
    <property type="molecule type" value="Genomic_DNA"/>
</dbReference>
<dbReference type="PROSITE" id="PS50902">
    <property type="entry name" value="FLAVODOXIN_LIKE"/>
    <property type="match status" value="1"/>
</dbReference>
<evidence type="ECO:0000259" key="1">
    <source>
        <dbReference type="PROSITE" id="PS50902"/>
    </source>
</evidence>
<dbReference type="GeneID" id="8682568"/>
<dbReference type="InParanoid" id="D1Z2P3"/>